<accession>I7LX27</accession>
<reference evidence="3" key="1">
    <citation type="journal article" date="2006" name="PLoS Biol.">
        <title>Macronuclear genome sequence of the ciliate Tetrahymena thermophila, a model eukaryote.</title>
        <authorList>
            <person name="Eisen J.A."/>
            <person name="Coyne R.S."/>
            <person name="Wu M."/>
            <person name="Wu D."/>
            <person name="Thiagarajan M."/>
            <person name="Wortman J.R."/>
            <person name="Badger J.H."/>
            <person name="Ren Q."/>
            <person name="Amedeo P."/>
            <person name="Jones K.M."/>
            <person name="Tallon L.J."/>
            <person name="Delcher A.L."/>
            <person name="Salzberg S.L."/>
            <person name="Silva J.C."/>
            <person name="Haas B.J."/>
            <person name="Majoros W.H."/>
            <person name="Farzad M."/>
            <person name="Carlton J.M."/>
            <person name="Smith R.K. Jr."/>
            <person name="Garg J."/>
            <person name="Pearlman R.E."/>
            <person name="Karrer K.M."/>
            <person name="Sun L."/>
            <person name="Manning G."/>
            <person name="Elde N.C."/>
            <person name="Turkewitz A.P."/>
            <person name="Asai D.J."/>
            <person name="Wilkes D.E."/>
            <person name="Wang Y."/>
            <person name="Cai H."/>
            <person name="Collins K."/>
            <person name="Stewart B.A."/>
            <person name="Lee S.R."/>
            <person name="Wilamowska K."/>
            <person name="Weinberg Z."/>
            <person name="Ruzzo W.L."/>
            <person name="Wloga D."/>
            <person name="Gaertig J."/>
            <person name="Frankel J."/>
            <person name="Tsao C.-C."/>
            <person name="Gorovsky M.A."/>
            <person name="Keeling P.J."/>
            <person name="Waller R.F."/>
            <person name="Patron N.J."/>
            <person name="Cherry J.M."/>
            <person name="Stover N.A."/>
            <person name="Krieger C.J."/>
            <person name="del Toro C."/>
            <person name="Ryder H.F."/>
            <person name="Williamson S.C."/>
            <person name="Barbeau R.A."/>
            <person name="Hamilton E.P."/>
            <person name="Orias E."/>
        </authorList>
    </citation>
    <scope>NUCLEOTIDE SEQUENCE [LARGE SCALE GENOMIC DNA]</scope>
    <source>
        <strain evidence="3">SB210</strain>
    </source>
</reference>
<proteinExistence type="predicted"/>
<dbReference type="RefSeq" id="XP_001023888.1">
    <property type="nucleotide sequence ID" value="XM_001023888.1"/>
</dbReference>
<dbReference type="KEGG" id="tet:TTHERM_00473050"/>
<dbReference type="eggNOG" id="KOG0029">
    <property type="taxonomic scope" value="Eukaryota"/>
</dbReference>
<gene>
    <name evidence="2" type="ORF">TTHERM_00473050</name>
</gene>
<dbReference type="Pfam" id="PF13450">
    <property type="entry name" value="NAD_binding_8"/>
    <property type="match status" value="1"/>
</dbReference>
<name>I7LX27_TETTS</name>
<dbReference type="Pfam" id="PF01593">
    <property type="entry name" value="Amino_oxidase"/>
    <property type="match status" value="1"/>
</dbReference>
<feature type="domain" description="Amine oxidase" evidence="1">
    <location>
        <begin position="214"/>
        <end position="441"/>
    </location>
</feature>
<evidence type="ECO:0000313" key="3">
    <source>
        <dbReference type="Proteomes" id="UP000009168"/>
    </source>
</evidence>
<dbReference type="PANTHER" id="PTHR10742">
    <property type="entry name" value="FLAVIN MONOAMINE OXIDASE"/>
    <property type="match status" value="1"/>
</dbReference>
<sequence length="448" mass="51370">MSLSEKKVIIVGSGVAGLTAAFELQKKGFSVQVLEARSVHGGRIAKNDKFADFSIETGAEEIHLTTKYFELAKQVGGVCEPDNEVEHYIEDLPDKEDDISKGNGILIEREDYFQKYQREEFYENILEENEKQLLQDGMSILEYIKGKGEDQRFLKFYEFIWGTEYGSTLEEMSIKGFATHETGWESDHDINFVIRNMSHFDVLEKSYSSVLPLIKYNTPVQRVIIENQDNVKSGVLLVDANGNEYKADHVIITVPISQLKNGSITFNPPLPEEKQKAIELLQMGKGGKLHMRFKERFWPEKLGSLFLRCKIGMVWNCSYHRSEKDFVLCALISGQVAVDMNDEVKRKEMMKELFVKLQEVFKVEKNVEELFEDYIWTDYTTTKYIEGNYTYPALNLGSYREILAQPIGQQIFFAGEASNPTYFATINGALDTGSREAERIIAIYKQNE</sequence>
<evidence type="ECO:0000313" key="2">
    <source>
        <dbReference type="EMBL" id="EAS03643.1"/>
    </source>
</evidence>
<dbReference type="Proteomes" id="UP000009168">
    <property type="component" value="Unassembled WGS sequence"/>
</dbReference>
<dbReference type="EMBL" id="GG662472">
    <property type="protein sequence ID" value="EAS03643.1"/>
    <property type="molecule type" value="Genomic_DNA"/>
</dbReference>
<dbReference type="SUPFAM" id="SSF54373">
    <property type="entry name" value="FAD-linked reductases, C-terminal domain"/>
    <property type="match status" value="1"/>
</dbReference>
<dbReference type="InterPro" id="IPR036188">
    <property type="entry name" value="FAD/NAD-bd_sf"/>
</dbReference>
<dbReference type="InterPro" id="IPR050281">
    <property type="entry name" value="Flavin_monoamine_oxidase"/>
</dbReference>
<dbReference type="HOGENOM" id="CLU_004498_10_2_1"/>
<dbReference type="AlphaFoldDB" id="I7LX27"/>
<dbReference type="STRING" id="312017.I7LX27"/>
<dbReference type="InterPro" id="IPR002937">
    <property type="entry name" value="Amino_oxidase"/>
</dbReference>
<dbReference type="GeneID" id="7830207"/>
<dbReference type="OMA" id="EFFDNYQ"/>
<dbReference type="Gene3D" id="3.50.50.60">
    <property type="entry name" value="FAD/NAD(P)-binding domain"/>
    <property type="match status" value="1"/>
</dbReference>
<dbReference type="GO" id="GO:0016491">
    <property type="term" value="F:oxidoreductase activity"/>
    <property type="evidence" value="ECO:0007669"/>
    <property type="project" value="InterPro"/>
</dbReference>
<dbReference type="Gene3D" id="3.90.660.10">
    <property type="match status" value="1"/>
</dbReference>
<dbReference type="SUPFAM" id="SSF51905">
    <property type="entry name" value="FAD/NAD(P)-binding domain"/>
    <property type="match status" value="1"/>
</dbReference>
<organism evidence="2 3">
    <name type="scientific">Tetrahymena thermophila (strain SB210)</name>
    <dbReference type="NCBI Taxonomy" id="312017"/>
    <lineage>
        <taxon>Eukaryota</taxon>
        <taxon>Sar</taxon>
        <taxon>Alveolata</taxon>
        <taxon>Ciliophora</taxon>
        <taxon>Intramacronucleata</taxon>
        <taxon>Oligohymenophorea</taxon>
        <taxon>Hymenostomatida</taxon>
        <taxon>Tetrahymenina</taxon>
        <taxon>Tetrahymenidae</taxon>
        <taxon>Tetrahymena</taxon>
    </lineage>
</organism>
<dbReference type="PANTHER" id="PTHR10742:SF415">
    <property type="entry name" value="CHROMOSOME UNDETERMINED SCAFFOLD_56, WHOLE GENOME SHOTGUN SEQUENCE"/>
    <property type="match status" value="1"/>
</dbReference>
<dbReference type="InParanoid" id="I7LX27"/>
<keyword evidence="3" id="KW-1185">Reference proteome</keyword>
<protein>
    <submittedName>
        <fullName evidence="2">Flavin containing family amine oxidase</fullName>
    </submittedName>
</protein>
<dbReference type="OrthoDB" id="334028at2759"/>
<evidence type="ECO:0000259" key="1">
    <source>
        <dbReference type="Pfam" id="PF01593"/>
    </source>
</evidence>